<evidence type="ECO:0000313" key="1">
    <source>
        <dbReference type="EMBL" id="GAI70177.1"/>
    </source>
</evidence>
<dbReference type="EMBL" id="BARW01000840">
    <property type="protein sequence ID" value="GAI70177.1"/>
    <property type="molecule type" value="Genomic_DNA"/>
</dbReference>
<dbReference type="AlphaFoldDB" id="X1QNR3"/>
<name>X1QNR3_9ZZZZ</name>
<organism evidence="1">
    <name type="scientific">marine sediment metagenome</name>
    <dbReference type="NCBI Taxonomy" id="412755"/>
    <lineage>
        <taxon>unclassified sequences</taxon>
        <taxon>metagenomes</taxon>
        <taxon>ecological metagenomes</taxon>
    </lineage>
</organism>
<proteinExistence type="predicted"/>
<reference evidence="1" key="1">
    <citation type="journal article" date="2014" name="Front. Microbiol.">
        <title>High frequency of phylogenetically diverse reductive dehalogenase-homologous genes in deep subseafloor sedimentary metagenomes.</title>
        <authorList>
            <person name="Kawai M."/>
            <person name="Futagami T."/>
            <person name="Toyoda A."/>
            <person name="Takaki Y."/>
            <person name="Nishi S."/>
            <person name="Hori S."/>
            <person name="Arai W."/>
            <person name="Tsubouchi T."/>
            <person name="Morono Y."/>
            <person name="Uchiyama I."/>
            <person name="Ito T."/>
            <person name="Fujiyama A."/>
            <person name="Inagaki F."/>
            <person name="Takami H."/>
        </authorList>
    </citation>
    <scope>NUCLEOTIDE SEQUENCE</scope>
    <source>
        <strain evidence="1">Expedition CK06-06</strain>
    </source>
</reference>
<gene>
    <name evidence="1" type="ORF">S12H4_03105</name>
</gene>
<evidence type="ECO:0008006" key="2">
    <source>
        <dbReference type="Google" id="ProtNLM"/>
    </source>
</evidence>
<comment type="caution">
    <text evidence="1">The sequence shown here is derived from an EMBL/GenBank/DDBJ whole genome shotgun (WGS) entry which is preliminary data.</text>
</comment>
<accession>X1QNR3</accession>
<sequence length="82" mass="9027">MQAIQESLRSLREGSWVSVPESYARAEARLTGQIAEIVPMSTVDYDFRYTLEELRGKARQVGLSPSGSKKEIAAKLIAKGVT</sequence>
<protein>
    <recommendedName>
        <fullName evidence="2">SAP domain-containing protein</fullName>
    </recommendedName>
</protein>